<accession>A0A7W5ZRW6</accession>
<dbReference type="AlphaFoldDB" id="A0A7W5ZRW6"/>
<dbReference type="RefSeq" id="WP_183611085.1">
    <property type="nucleotide sequence ID" value="NZ_JACICY010000001.1"/>
</dbReference>
<name>A0A7W5ZRW6_9SPHN</name>
<organism evidence="1 2">
    <name type="scientific">Novosphingobium hassiacum</name>
    <dbReference type="NCBI Taxonomy" id="173676"/>
    <lineage>
        <taxon>Bacteria</taxon>
        <taxon>Pseudomonadati</taxon>
        <taxon>Pseudomonadota</taxon>
        <taxon>Alphaproteobacteria</taxon>
        <taxon>Sphingomonadales</taxon>
        <taxon>Sphingomonadaceae</taxon>
        <taxon>Novosphingobium</taxon>
    </lineage>
</organism>
<dbReference type="InterPro" id="IPR044000">
    <property type="entry name" value="Phage_tube_2"/>
</dbReference>
<protein>
    <submittedName>
        <fullName evidence="1">Uncharacterized protein</fullName>
    </submittedName>
</protein>
<gene>
    <name evidence="1" type="ORF">GGQ88_000116</name>
</gene>
<dbReference type="Pfam" id="PF18906">
    <property type="entry name" value="Phage_tube_2"/>
    <property type="match status" value="1"/>
</dbReference>
<evidence type="ECO:0000313" key="2">
    <source>
        <dbReference type="Proteomes" id="UP000562395"/>
    </source>
</evidence>
<dbReference type="EMBL" id="JACICY010000001">
    <property type="protein sequence ID" value="MBB3858876.1"/>
    <property type="molecule type" value="Genomic_DNA"/>
</dbReference>
<reference evidence="1 2" key="1">
    <citation type="submission" date="2020-08" db="EMBL/GenBank/DDBJ databases">
        <title>Genomic Encyclopedia of Type Strains, Phase IV (KMG-IV): sequencing the most valuable type-strain genomes for metagenomic binning, comparative biology and taxonomic classification.</title>
        <authorList>
            <person name="Goeker M."/>
        </authorList>
    </citation>
    <scope>NUCLEOTIDE SEQUENCE [LARGE SCALE GENOMIC DNA]</scope>
    <source>
        <strain evidence="1 2">DSM 14552</strain>
    </source>
</reference>
<sequence length="310" mass="33347">MPKFWRSKTILVKTETPYGTDSVPTGAANAMLVSDVTYAPMEGEDVSRNLERTFFGAQPSVPVGLRCVLSFSVEAVGSGTAGTAPAWSVLMRACGAAQVITAATRVEYTPITDNPESATLYFDVDGTRHVMLGSRGTWVYRLNAQGIPVFAFTFTGLFALPSEQTKPVPVYTGFLAPQVATTANTPVFTVGGTTLKLRTFELNLGNVVTPRLLIGGQSILITDRNETMTAQVEAEALTVYNPFQQAQNAATVALALEHGTVAGRRVKLAIPAAQQQRLTGYENQDGILEWPLSFSPQPVVGNDQWKITLD</sequence>
<dbReference type="Proteomes" id="UP000562395">
    <property type="component" value="Unassembled WGS sequence"/>
</dbReference>
<evidence type="ECO:0000313" key="1">
    <source>
        <dbReference type="EMBL" id="MBB3858876.1"/>
    </source>
</evidence>
<proteinExistence type="predicted"/>
<comment type="caution">
    <text evidence="1">The sequence shown here is derived from an EMBL/GenBank/DDBJ whole genome shotgun (WGS) entry which is preliminary data.</text>
</comment>
<keyword evidence="2" id="KW-1185">Reference proteome</keyword>